<evidence type="ECO:0000313" key="3">
    <source>
        <dbReference type="Proteomes" id="UP000327424"/>
    </source>
</evidence>
<dbReference type="PANTHER" id="PTHR42834:SF1">
    <property type="entry name" value="ENDONUCLEASE_EXONUCLEASE_PHOSPHATASE FAMILY PROTEIN (AFU_ORTHOLOGUE AFUA_3G09210)"/>
    <property type="match status" value="1"/>
</dbReference>
<evidence type="ECO:0000313" key="2">
    <source>
        <dbReference type="EMBL" id="QFI36354.1"/>
    </source>
</evidence>
<keyword evidence="1" id="KW-0732">Signal</keyword>
<dbReference type="NCBIfam" id="NF033681">
    <property type="entry name" value="ExeM_NucH_DNase"/>
    <property type="match status" value="1"/>
</dbReference>
<dbReference type="Gene3D" id="3.60.10.10">
    <property type="entry name" value="Endonuclease/exonuclease/phosphatase"/>
    <property type="match status" value="1"/>
</dbReference>
<proteinExistence type="predicted"/>
<name>A0A5J6WFR1_MORMI</name>
<dbReference type="PANTHER" id="PTHR42834">
    <property type="entry name" value="ENDONUCLEASE/EXONUCLEASE/PHOSPHATASE FAMILY PROTEIN (AFU_ORTHOLOGUE AFUA_3G09210)"/>
    <property type="match status" value="1"/>
</dbReference>
<evidence type="ECO:0000256" key="1">
    <source>
        <dbReference type="SAM" id="SignalP"/>
    </source>
</evidence>
<dbReference type="AlphaFoldDB" id="A0A5J6WFR1"/>
<dbReference type="SUPFAM" id="SSF56219">
    <property type="entry name" value="DNase I-like"/>
    <property type="match status" value="1"/>
</dbReference>
<keyword evidence="2" id="KW-0540">Nuclease</keyword>
<accession>A0A5J6WFR1</accession>
<feature type="signal peptide" evidence="1">
    <location>
        <begin position="1"/>
        <end position="20"/>
    </location>
</feature>
<dbReference type="RefSeq" id="WP_019440439.1">
    <property type="nucleotide sequence ID" value="NZ_ALOE01000008.1"/>
</dbReference>
<dbReference type="InterPro" id="IPR047971">
    <property type="entry name" value="ExeM-like"/>
</dbReference>
<dbReference type="Proteomes" id="UP000327424">
    <property type="component" value="Chromosome"/>
</dbReference>
<dbReference type="InterPro" id="IPR036691">
    <property type="entry name" value="Endo/exonu/phosph_ase_sf"/>
</dbReference>
<organism evidence="2 3">
    <name type="scientific">Moritella marina ATCC 15381</name>
    <dbReference type="NCBI Taxonomy" id="1202962"/>
    <lineage>
        <taxon>Bacteria</taxon>
        <taxon>Pseudomonadati</taxon>
        <taxon>Pseudomonadota</taxon>
        <taxon>Gammaproteobacteria</taxon>
        <taxon>Alteromonadales</taxon>
        <taxon>Moritellaceae</taxon>
        <taxon>Moritella</taxon>
    </lineage>
</organism>
<reference evidence="2 3" key="1">
    <citation type="submission" date="2019-09" db="EMBL/GenBank/DDBJ databases">
        <title>Hybrid Assembly of the complete Genome of the Deep-Sea Bacterium Moritella marina from long Nanopore and Illumina reads.</title>
        <authorList>
            <person name="Magin S."/>
            <person name="Georgoulis A."/>
            <person name="Papadimitriou K."/>
            <person name="Iliakis G."/>
            <person name="Vorgias C.E."/>
        </authorList>
    </citation>
    <scope>NUCLEOTIDE SEQUENCE [LARGE SCALE GENOMIC DNA]</scope>
    <source>
        <strain evidence="2 3">MP-1</strain>
    </source>
</reference>
<dbReference type="KEGG" id="mmaa:FR932_00240"/>
<feature type="chain" id="PRO_5023923355" evidence="1">
    <location>
        <begin position="21"/>
        <end position="946"/>
    </location>
</feature>
<dbReference type="EMBL" id="CP044399">
    <property type="protein sequence ID" value="QFI36354.1"/>
    <property type="molecule type" value="Genomic_DNA"/>
</dbReference>
<sequence>MKKKLLALTIGGVLSASAQADMNNIIITEYIESTSYNSNVIELTNTGTSNYTFKDEDTLEYSSYSNQILNPDGKNIFTGQSIPAGGTLVIYDRLMAADEIAKITGSKVAATSYKYLDEHKYNHLGFSGDDQVLLKRGVNVVDVIGVNGTKWGENKSFTRRLANDASTPSGDKIRYIEENWLDTTANGFTDLGTPTYGSPAALPADPEVFKMTADDEGSFITALARYVGKEVIINIDVNDDEAEDQSLVITRSFGFNVNGYTNNMSASYKRANVQPNQEFVAGTSFAGKQQLDNVSNTLIIDSVFPAEDGTIAYYPTFHTDSANNAIRINDKIKTIQGIIVESEFGYKLLVTKEVDSSNFDRTERPAKPTLSTTVEDGYFAIKIATQNVLNLFNSPFGGADNLHGGSRGANTESEYQHQKAKLVEAVYGLNADIVGLMEIENNGFSDTGTIAEFVEAINAKYYNPRPEDKNDPESSVNKYAFIGFDSNGDTVLDELDSIGSDVITSGIIYRPSKVSIKSTKIIQMPQQHAPATVDYNNVVVKDQKGQTLESGDNYQRDTVAATFVINQTGKHLTVAVNHFKSKGSTCHEDWEGVDFSEDQFNDAGQYTNAQGNDDAPDLDFQGQCENFRVAAAVQLGDELEKIGGDRVVIGDMNSYAKEDPILVLTENVTQKVIKTARDTFIGKTPQFNNTGEPIVVNKTYGYISAVGKKDKERGHVSWSYAYDDSIGSLDHILITPSLESRLIDATDWHINAAESVYYDYSTYRLDETKGLVYSKGENGSTNFVVDDSYRSSDHDPAIMSISYKYGEVSNGEAVHLVIENGAISIPYSIPASASVKAGDTAEISLSSSVDMSDVLLPTVAVTKDGQSLVHIEVDVIKAGTYSATMKLVRNGKEMPEHGQSMTIEVVKSDSLTPQIVIPESDNSGGSFSLFGILSLLGLGFLRRIKA</sequence>
<dbReference type="OrthoDB" id="9800417at2"/>
<dbReference type="GO" id="GO:0004519">
    <property type="term" value="F:endonuclease activity"/>
    <property type="evidence" value="ECO:0007669"/>
    <property type="project" value="UniProtKB-KW"/>
</dbReference>
<gene>
    <name evidence="2" type="ORF">FR932_00240</name>
</gene>
<keyword evidence="2" id="KW-0255">Endonuclease</keyword>
<keyword evidence="3" id="KW-1185">Reference proteome</keyword>
<keyword evidence="2" id="KW-0378">Hydrolase</keyword>
<protein>
    <submittedName>
        <fullName evidence="2">ExeM/NucH family extracellular endonuclease</fullName>
    </submittedName>
</protein>